<reference evidence="1" key="1">
    <citation type="submission" date="2020-08" db="EMBL/GenBank/DDBJ databases">
        <title>Multicomponent nature underlies the extraordinary mechanical properties of spider dragline silk.</title>
        <authorList>
            <person name="Kono N."/>
            <person name="Nakamura H."/>
            <person name="Mori M."/>
            <person name="Yoshida Y."/>
            <person name="Ohtoshi R."/>
            <person name="Malay A.D."/>
            <person name="Moran D.A.P."/>
            <person name="Tomita M."/>
            <person name="Numata K."/>
            <person name="Arakawa K."/>
        </authorList>
    </citation>
    <scope>NUCLEOTIDE SEQUENCE</scope>
</reference>
<sequence>MKEVKRQLNWRAIFPHRNGAVLRCSCPSGSISYSHQIFPLERKILSKLARNQTRVLQCSRRLYEHLNACHNK</sequence>
<evidence type="ECO:0000313" key="1">
    <source>
        <dbReference type="EMBL" id="GFS90293.1"/>
    </source>
</evidence>
<proteinExistence type="predicted"/>
<dbReference type="Proteomes" id="UP000887013">
    <property type="component" value="Unassembled WGS sequence"/>
</dbReference>
<organism evidence="1 2">
    <name type="scientific">Nephila pilipes</name>
    <name type="common">Giant wood spider</name>
    <name type="synonym">Nephila maculata</name>
    <dbReference type="NCBI Taxonomy" id="299642"/>
    <lineage>
        <taxon>Eukaryota</taxon>
        <taxon>Metazoa</taxon>
        <taxon>Ecdysozoa</taxon>
        <taxon>Arthropoda</taxon>
        <taxon>Chelicerata</taxon>
        <taxon>Arachnida</taxon>
        <taxon>Araneae</taxon>
        <taxon>Araneomorphae</taxon>
        <taxon>Entelegynae</taxon>
        <taxon>Araneoidea</taxon>
        <taxon>Nephilidae</taxon>
        <taxon>Nephila</taxon>
    </lineage>
</organism>
<dbReference type="AlphaFoldDB" id="A0A8X6N2B1"/>
<gene>
    <name evidence="1" type="ORF">NPIL_249001</name>
</gene>
<name>A0A8X6N2B1_NEPPI</name>
<protein>
    <submittedName>
        <fullName evidence="1">Uncharacterized protein</fullName>
    </submittedName>
</protein>
<comment type="caution">
    <text evidence="1">The sequence shown here is derived from an EMBL/GenBank/DDBJ whole genome shotgun (WGS) entry which is preliminary data.</text>
</comment>
<keyword evidence="2" id="KW-1185">Reference proteome</keyword>
<dbReference type="EMBL" id="BMAW01053273">
    <property type="protein sequence ID" value="GFS90293.1"/>
    <property type="molecule type" value="Genomic_DNA"/>
</dbReference>
<evidence type="ECO:0000313" key="2">
    <source>
        <dbReference type="Proteomes" id="UP000887013"/>
    </source>
</evidence>
<accession>A0A8X6N2B1</accession>